<name>A0A2H0YPA8_9BACT</name>
<evidence type="ECO:0000313" key="3">
    <source>
        <dbReference type="EMBL" id="PIS40327.1"/>
    </source>
</evidence>
<gene>
    <name evidence="3" type="ORF">COT32_00420</name>
</gene>
<comment type="caution">
    <text evidence="3">The sequence shown here is derived from an EMBL/GenBank/DDBJ whole genome shotgun (WGS) entry which is preliminary data.</text>
</comment>
<organism evidence="3 4">
    <name type="scientific">Candidatus Nealsonbacteria bacterium CG08_land_8_20_14_0_20_36_22</name>
    <dbReference type="NCBI Taxonomy" id="1974704"/>
    <lineage>
        <taxon>Bacteria</taxon>
        <taxon>Candidatus Nealsoniibacteriota</taxon>
    </lineage>
</organism>
<evidence type="ECO:0000313" key="4">
    <source>
        <dbReference type="Proteomes" id="UP000231472"/>
    </source>
</evidence>
<dbReference type="AlphaFoldDB" id="A0A2H0YPA8"/>
<keyword evidence="2" id="KW-0812">Transmembrane</keyword>
<evidence type="ECO:0008006" key="5">
    <source>
        <dbReference type="Google" id="ProtNLM"/>
    </source>
</evidence>
<feature type="transmembrane region" description="Helical" evidence="2">
    <location>
        <begin position="17"/>
        <end position="36"/>
    </location>
</feature>
<sequence>MLSKFKKNRKAGSWKNVFFSILLSTGILLVIIFLFFTNWKINQRRTILTARIAALKEEIAVLVQKNEELEKKKSQIESEEYLEKVARDQLGLKKPGEEVVVVAKEEEKEEEITEEKKGLWDWLKSIWRRD</sequence>
<accession>A0A2H0YPA8</accession>
<dbReference type="Proteomes" id="UP000231472">
    <property type="component" value="Unassembled WGS sequence"/>
</dbReference>
<evidence type="ECO:0000256" key="2">
    <source>
        <dbReference type="SAM" id="Phobius"/>
    </source>
</evidence>
<feature type="coiled-coil region" evidence="1">
    <location>
        <begin position="52"/>
        <end position="82"/>
    </location>
</feature>
<evidence type="ECO:0000256" key="1">
    <source>
        <dbReference type="SAM" id="Coils"/>
    </source>
</evidence>
<dbReference type="Pfam" id="PF04977">
    <property type="entry name" value="DivIC"/>
    <property type="match status" value="1"/>
</dbReference>
<keyword evidence="1" id="KW-0175">Coiled coil</keyword>
<dbReference type="InterPro" id="IPR007060">
    <property type="entry name" value="FtsL/DivIC"/>
</dbReference>
<keyword evidence="2" id="KW-0472">Membrane</keyword>
<protein>
    <recommendedName>
        <fullName evidence="5">Septum formation initiator</fullName>
    </recommendedName>
</protein>
<reference evidence="4" key="1">
    <citation type="submission" date="2017-09" db="EMBL/GenBank/DDBJ databases">
        <title>Depth-based differentiation of microbial function through sediment-hosted aquifers and enrichment of novel symbionts in the deep terrestrial subsurface.</title>
        <authorList>
            <person name="Probst A.J."/>
            <person name="Ladd B."/>
            <person name="Jarett J.K."/>
            <person name="Geller-Mcgrath D.E."/>
            <person name="Sieber C.M.K."/>
            <person name="Emerson J.B."/>
            <person name="Anantharaman K."/>
            <person name="Thomas B.C."/>
            <person name="Malmstrom R."/>
            <person name="Stieglmeier M."/>
            <person name="Klingl A."/>
            <person name="Woyke T."/>
            <person name="Ryan C.M."/>
            <person name="Banfield J.F."/>
        </authorList>
    </citation>
    <scope>NUCLEOTIDE SEQUENCE [LARGE SCALE GENOMIC DNA]</scope>
</reference>
<keyword evidence="2" id="KW-1133">Transmembrane helix</keyword>
<proteinExistence type="predicted"/>
<dbReference type="EMBL" id="PEYC01000009">
    <property type="protein sequence ID" value="PIS40327.1"/>
    <property type="molecule type" value="Genomic_DNA"/>
</dbReference>